<evidence type="ECO:0000313" key="6">
    <source>
        <dbReference type="EMBL" id="HGI30822.1"/>
    </source>
</evidence>
<keyword evidence="4" id="KW-0406">Ion transport</keyword>
<dbReference type="EMBL" id="DTFV01000085">
    <property type="protein sequence ID" value="HGI30822.1"/>
    <property type="molecule type" value="Genomic_DNA"/>
</dbReference>
<comment type="caution">
    <text evidence="6">The sequence shown here is derived from an EMBL/GenBank/DDBJ whole genome shotgun (WGS) entry which is preliminary data.</text>
</comment>
<keyword evidence="5" id="KW-0175">Coiled coil</keyword>
<keyword evidence="3" id="KW-0813">Transport</keyword>
<accession>A0A7V4DEK6</accession>
<dbReference type="Gene3D" id="1.20.5.620">
    <property type="entry name" value="F1F0 ATP synthase subunit B, membrane domain"/>
    <property type="match status" value="1"/>
</dbReference>
<evidence type="ECO:0000256" key="4">
    <source>
        <dbReference type="ARBA" id="ARBA00023065"/>
    </source>
</evidence>
<dbReference type="InterPro" id="IPR002842">
    <property type="entry name" value="ATPase_V1_Esu"/>
</dbReference>
<evidence type="ECO:0000256" key="5">
    <source>
        <dbReference type="SAM" id="Coils"/>
    </source>
</evidence>
<organism evidence="6">
    <name type="scientific">Candidatus Caldatribacterium californiense</name>
    <dbReference type="NCBI Taxonomy" id="1454726"/>
    <lineage>
        <taxon>Bacteria</taxon>
        <taxon>Pseudomonadati</taxon>
        <taxon>Atribacterota</taxon>
        <taxon>Atribacteria</taxon>
        <taxon>Atribacterales</taxon>
        <taxon>Candidatus Caldatribacteriaceae</taxon>
        <taxon>Candidatus Caldatribacterium</taxon>
    </lineage>
</organism>
<reference evidence="6" key="1">
    <citation type="journal article" date="2020" name="mSystems">
        <title>Genome- and Community-Level Interaction Insights into Carbon Utilization and Element Cycling Functions of Hydrothermarchaeota in Hydrothermal Sediment.</title>
        <authorList>
            <person name="Zhou Z."/>
            <person name="Liu Y."/>
            <person name="Xu W."/>
            <person name="Pan J."/>
            <person name="Luo Z.H."/>
            <person name="Li M."/>
        </authorList>
    </citation>
    <scope>NUCLEOTIDE SEQUENCE [LARGE SCALE GENOMIC DNA]</scope>
    <source>
        <strain evidence="6">SpSt-747</strain>
    </source>
</reference>
<feature type="coiled-coil region" evidence="5">
    <location>
        <begin position="3"/>
        <end position="65"/>
    </location>
</feature>
<evidence type="ECO:0000256" key="2">
    <source>
        <dbReference type="ARBA" id="ARBA00020756"/>
    </source>
</evidence>
<dbReference type="GO" id="GO:0033178">
    <property type="term" value="C:proton-transporting two-sector ATPase complex, catalytic domain"/>
    <property type="evidence" value="ECO:0007669"/>
    <property type="project" value="InterPro"/>
</dbReference>
<dbReference type="Pfam" id="PF01991">
    <property type="entry name" value="vATP-synt_E"/>
    <property type="match status" value="1"/>
</dbReference>
<gene>
    <name evidence="6" type="ORF">ENV30_05885</name>
</gene>
<proteinExistence type="inferred from homology"/>
<sequence>MPLEDILRRIEEETASRKEAILESARKEAALRKERAKEALEKEVAAFLESKKREAELEAQRMIAEARLWGRNELAKVKQEALQMLRRELETRLLAAVEAEYASWWKEVLSRSVESGDEEVWMFPEEARRLGPQFVEEVNRSLGYRLSFGGVLEGQSGRGLLLRKGGVTVDLSFRTLLEDFFRSNERDVLLALFQGVEA</sequence>
<protein>
    <recommendedName>
        <fullName evidence="2">V-type ATP synthase subunit E</fullName>
    </recommendedName>
</protein>
<dbReference type="GO" id="GO:0046961">
    <property type="term" value="F:proton-transporting ATPase activity, rotational mechanism"/>
    <property type="evidence" value="ECO:0007669"/>
    <property type="project" value="InterPro"/>
</dbReference>
<comment type="similarity">
    <text evidence="1">Belongs to the V-ATPase E subunit family.</text>
</comment>
<dbReference type="AlphaFoldDB" id="A0A7V4DEK6"/>
<evidence type="ECO:0000256" key="3">
    <source>
        <dbReference type="ARBA" id="ARBA00022448"/>
    </source>
</evidence>
<evidence type="ECO:0000256" key="1">
    <source>
        <dbReference type="ARBA" id="ARBA00005901"/>
    </source>
</evidence>
<name>A0A7V4DEK6_9BACT</name>